<accession>A0AAE4KZ74</accession>
<dbReference type="Proteomes" id="UP001183682">
    <property type="component" value="Unassembled WGS sequence"/>
</dbReference>
<comment type="caution">
    <text evidence="3">The sequence shown here is derived from an EMBL/GenBank/DDBJ whole genome shotgun (WGS) entry which is preliminary data.</text>
</comment>
<keyword evidence="2" id="KW-0472">Membrane</keyword>
<dbReference type="AlphaFoldDB" id="A0AAE4KZ74"/>
<feature type="transmembrane region" description="Helical" evidence="2">
    <location>
        <begin position="54"/>
        <end position="75"/>
    </location>
</feature>
<dbReference type="EMBL" id="JARPZN010000033">
    <property type="protein sequence ID" value="MDT2692121.1"/>
    <property type="molecule type" value="Genomic_DNA"/>
</dbReference>
<reference evidence="3" key="1">
    <citation type="submission" date="2023-03" db="EMBL/GenBank/DDBJ databases">
        <authorList>
            <person name="Shen W."/>
            <person name="Cai J."/>
        </authorList>
    </citation>
    <scope>NUCLEOTIDE SEQUENCE</scope>
    <source>
        <strain evidence="3">K69-2</strain>
    </source>
</reference>
<keyword evidence="2" id="KW-1133">Transmembrane helix</keyword>
<keyword evidence="2" id="KW-0812">Transmembrane</keyword>
<evidence type="ECO:0000313" key="4">
    <source>
        <dbReference type="Proteomes" id="UP001183682"/>
    </source>
</evidence>
<feature type="compositionally biased region" description="Polar residues" evidence="1">
    <location>
        <begin position="21"/>
        <end position="39"/>
    </location>
</feature>
<name>A0AAE4KZ74_ENTGA</name>
<gene>
    <name evidence="3" type="ORF">P7E30_18325</name>
</gene>
<evidence type="ECO:0000256" key="1">
    <source>
        <dbReference type="SAM" id="MobiDB-lite"/>
    </source>
</evidence>
<protein>
    <submittedName>
        <fullName evidence="3">Polysaccharide deacetylase</fullName>
    </submittedName>
</protein>
<evidence type="ECO:0000256" key="2">
    <source>
        <dbReference type="SAM" id="Phobius"/>
    </source>
</evidence>
<feature type="non-terminal residue" evidence="3">
    <location>
        <position position="184"/>
    </location>
</feature>
<organism evidence="3 4">
    <name type="scientific">Enterococcus gallinarum</name>
    <dbReference type="NCBI Taxonomy" id="1353"/>
    <lineage>
        <taxon>Bacteria</taxon>
        <taxon>Bacillati</taxon>
        <taxon>Bacillota</taxon>
        <taxon>Bacilli</taxon>
        <taxon>Lactobacillales</taxon>
        <taxon>Enterococcaceae</taxon>
        <taxon>Enterococcus</taxon>
    </lineage>
</organism>
<proteinExistence type="predicted"/>
<evidence type="ECO:0000313" key="3">
    <source>
        <dbReference type="EMBL" id="MDT2692121.1"/>
    </source>
</evidence>
<sequence length="184" mass="20928">MSDKNTYARRSQRHKQEPDSCENTNQLNEAVKPQTGNENKQPKIPKKKSNYSKYIFALFTALILVIVATGGYIVYTLKQQEAEAQARYETAAKNLMASIQEEQDQSGISTKIDTINDGENKCLVYRPVDENTVPFKNANQLLDELAQKQQKKHREKEVLTVARIKATAISSKVNQYRIEADSFI</sequence>
<feature type="region of interest" description="Disordered" evidence="1">
    <location>
        <begin position="1"/>
        <end position="46"/>
    </location>
</feature>